<dbReference type="InterPro" id="IPR038071">
    <property type="entry name" value="UROD/MetE-like_sf"/>
</dbReference>
<dbReference type="EMBL" id="CAAHFH010000002">
    <property type="protein sequence ID" value="VGO22021.1"/>
    <property type="molecule type" value="Genomic_DNA"/>
</dbReference>
<feature type="domain" description="Uroporphyrinogen decarboxylase (URO-D)" evidence="1">
    <location>
        <begin position="121"/>
        <end position="373"/>
    </location>
</feature>
<dbReference type="GO" id="GO:0004853">
    <property type="term" value="F:uroporphyrinogen decarboxylase activity"/>
    <property type="evidence" value="ECO:0007669"/>
    <property type="project" value="InterPro"/>
</dbReference>
<evidence type="ECO:0000313" key="2">
    <source>
        <dbReference type="EMBL" id="VGO22021.1"/>
    </source>
</evidence>
<dbReference type="Proteomes" id="UP000346198">
    <property type="component" value="Unassembled WGS sequence"/>
</dbReference>
<dbReference type="SUPFAM" id="SSF51726">
    <property type="entry name" value="UROD/MetE-like"/>
    <property type="match status" value="1"/>
</dbReference>
<dbReference type="InterPro" id="IPR000257">
    <property type="entry name" value="Uroporphyrinogen_deCOase"/>
</dbReference>
<keyword evidence="3" id="KW-1185">Reference proteome</keyword>
<proteinExistence type="predicted"/>
<sequence length="376" mass="42691">MNSKERVLTAISHTEPDRVPIDFGATMETTIHARAYQSLRKNLGLCKGKPLIEMLKTAGFVRPDEEVQRHLHVDVRGVFPNRSYTTGQEERLADEFGIGWRLPDEGGLYYDICSYPMAEMELDDIEQYPFPDPRSHTLFENIDAMLSGICGEEFPVVFDNCFGNGIFQTCNQLMGYDNFLAAMALSEPKADYLMDRILELKMQFWDEVLTRYGDRIDIVKELDDMGSQINLLISPEMYRQLIKPRLKKLVDFIKTKAPHVRMMMHSCGSVRKIIPDLIDCGVEILNPVQYTAADMDPAALKTEFGNDLTFWGGGIDTQKVLPAGTAQEVKDEVKRMLDIFMPGGGYVFAPVHAIQADVPVENMLAMWETVQEHGRY</sequence>
<accession>A0A6C2URZ8</accession>
<reference evidence="2 3" key="1">
    <citation type="submission" date="2019-04" db="EMBL/GenBank/DDBJ databases">
        <authorList>
            <person name="Van Vliet M D."/>
        </authorList>
    </citation>
    <scope>NUCLEOTIDE SEQUENCE [LARGE SCALE GENOMIC DNA]</scope>
    <source>
        <strain evidence="2 3">F21</strain>
    </source>
</reference>
<dbReference type="AlphaFoldDB" id="A0A6C2URZ8"/>
<dbReference type="Gene3D" id="3.20.20.210">
    <property type="match status" value="1"/>
</dbReference>
<name>A0A6C2URZ8_9BACT</name>
<evidence type="ECO:0000259" key="1">
    <source>
        <dbReference type="Pfam" id="PF01208"/>
    </source>
</evidence>
<dbReference type="PANTHER" id="PTHR47099:SF1">
    <property type="entry name" value="METHYLCOBAMIDE:COM METHYLTRANSFERASE MTBA"/>
    <property type="match status" value="1"/>
</dbReference>
<evidence type="ECO:0000313" key="3">
    <source>
        <dbReference type="Proteomes" id="UP000346198"/>
    </source>
</evidence>
<dbReference type="GO" id="GO:0006779">
    <property type="term" value="P:porphyrin-containing compound biosynthetic process"/>
    <property type="evidence" value="ECO:0007669"/>
    <property type="project" value="InterPro"/>
</dbReference>
<protein>
    <recommendedName>
        <fullName evidence="1">Uroporphyrinogen decarboxylase (URO-D) domain-containing protein</fullName>
    </recommendedName>
</protein>
<dbReference type="InterPro" id="IPR052024">
    <property type="entry name" value="Methanogen_methyltrans"/>
</dbReference>
<dbReference type="Pfam" id="PF01208">
    <property type="entry name" value="URO-D"/>
    <property type="match status" value="1"/>
</dbReference>
<gene>
    <name evidence="2" type="ORF">SCARR_04102</name>
</gene>
<dbReference type="RefSeq" id="WP_136063440.1">
    <property type="nucleotide sequence ID" value="NZ_CAAHFH010000002.1"/>
</dbReference>
<organism evidence="2 3">
    <name type="scientific">Pontiella sulfatireligans</name>
    <dbReference type="NCBI Taxonomy" id="2750658"/>
    <lineage>
        <taxon>Bacteria</taxon>
        <taxon>Pseudomonadati</taxon>
        <taxon>Kiritimatiellota</taxon>
        <taxon>Kiritimatiellia</taxon>
        <taxon>Kiritimatiellales</taxon>
        <taxon>Pontiellaceae</taxon>
        <taxon>Pontiella</taxon>
    </lineage>
</organism>
<dbReference type="PANTHER" id="PTHR47099">
    <property type="entry name" value="METHYLCOBAMIDE:COM METHYLTRANSFERASE MTBA"/>
    <property type="match status" value="1"/>
</dbReference>